<dbReference type="AlphaFoldDB" id="A0A8D0AGM5"/>
<name>A0A8D0AGM5_SANLU</name>
<protein>
    <submittedName>
        <fullName evidence="1">Uncharacterized protein</fullName>
    </submittedName>
</protein>
<reference evidence="1" key="2">
    <citation type="submission" date="2025-09" db="UniProtKB">
        <authorList>
            <consortium name="Ensembl"/>
        </authorList>
    </citation>
    <scope>IDENTIFICATION</scope>
</reference>
<sequence>SFWFPKRPGACCVAAMEHSKRRSSVREELELERDRCRRRPGDRDLRRTGERAKDTLSSTMPYTIIHPSIFPNCSKTTFLQSIHFQSSMFMFLNTRLPPSMCFRAFSASSGVSNST</sequence>
<proteinExistence type="predicted"/>
<dbReference type="GeneTree" id="ENSGT01010000230308"/>
<accession>A0A8D0AGM5</accession>
<dbReference type="Proteomes" id="UP000694568">
    <property type="component" value="Unplaced"/>
</dbReference>
<keyword evidence="2" id="KW-1185">Reference proteome</keyword>
<evidence type="ECO:0000313" key="1">
    <source>
        <dbReference type="Ensembl" id="ENSSLUP00000053667.1"/>
    </source>
</evidence>
<reference evidence="1" key="1">
    <citation type="submission" date="2025-08" db="UniProtKB">
        <authorList>
            <consortium name="Ensembl"/>
        </authorList>
    </citation>
    <scope>IDENTIFICATION</scope>
</reference>
<organism evidence="1 2">
    <name type="scientific">Sander lucioperca</name>
    <name type="common">Pike-perch</name>
    <name type="synonym">Perca lucioperca</name>
    <dbReference type="NCBI Taxonomy" id="283035"/>
    <lineage>
        <taxon>Eukaryota</taxon>
        <taxon>Metazoa</taxon>
        <taxon>Chordata</taxon>
        <taxon>Craniata</taxon>
        <taxon>Vertebrata</taxon>
        <taxon>Euteleostomi</taxon>
        <taxon>Actinopterygii</taxon>
        <taxon>Neopterygii</taxon>
        <taxon>Teleostei</taxon>
        <taxon>Neoteleostei</taxon>
        <taxon>Acanthomorphata</taxon>
        <taxon>Eupercaria</taxon>
        <taxon>Perciformes</taxon>
        <taxon>Percoidei</taxon>
        <taxon>Percidae</taxon>
        <taxon>Luciopercinae</taxon>
        <taxon>Sander</taxon>
    </lineage>
</organism>
<dbReference type="Ensembl" id="ENSSLUT00000055243.1">
    <property type="protein sequence ID" value="ENSSLUP00000053667.1"/>
    <property type="gene ID" value="ENSSLUG00000023249.1"/>
</dbReference>
<evidence type="ECO:0000313" key="2">
    <source>
        <dbReference type="Proteomes" id="UP000694568"/>
    </source>
</evidence>